<dbReference type="KEGG" id="panr:A7J50_6056"/>
<evidence type="ECO:0000313" key="2">
    <source>
        <dbReference type="EMBL" id="ANF89343.1"/>
    </source>
</evidence>
<dbReference type="AlphaFoldDB" id="A0A172Z9Z8"/>
<dbReference type="Proteomes" id="UP000077829">
    <property type="component" value="Plasmid pP27494_2"/>
</dbReference>
<feature type="region of interest" description="Disordered" evidence="1">
    <location>
        <begin position="20"/>
        <end position="42"/>
    </location>
</feature>
<gene>
    <name evidence="2" type="ORF">A7J50_6056</name>
</gene>
<sequence>MKAAKGVTDLAATLSAAASAPLVASPAAKAAKKPAGEGGTMQMTLRPSRSLYARYVGQAAERSKEEGRSVSVQEIMLEVLEKGVKS</sequence>
<evidence type="ECO:0000256" key="1">
    <source>
        <dbReference type="SAM" id="MobiDB-lite"/>
    </source>
</evidence>
<dbReference type="RefSeq" id="WP_064455154.1">
    <property type="nucleotide sequence ID" value="NZ_CP015602.1"/>
</dbReference>
<organism evidence="2 3">
    <name type="scientific">Pseudomonas antarctica</name>
    <dbReference type="NCBI Taxonomy" id="219572"/>
    <lineage>
        <taxon>Bacteria</taxon>
        <taxon>Pseudomonadati</taxon>
        <taxon>Pseudomonadota</taxon>
        <taxon>Gammaproteobacteria</taxon>
        <taxon>Pseudomonadales</taxon>
        <taxon>Pseudomonadaceae</taxon>
        <taxon>Pseudomonas</taxon>
    </lineage>
</organism>
<keyword evidence="2" id="KW-0614">Plasmid</keyword>
<evidence type="ECO:0000313" key="3">
    <source>
        <dbReference type="Proteomes" id="UP000077829"/>
    </source>
</evidence>
<geneLocation type="plasmid" evidence="3">
    <name>pp27494_2</name>
</geneLocation>
<proteinExistence type="predicted"/>
<protein>
    <submittedName>
        <fullName evidence="2">Uncharacterized protein</fullName>
    </submittedName>
</protein>
<reference evidence="2 3" key="1">
    <citation type="submission" date="2016-05" db="EMBL/GenBank/DDBJ databases">
        <title>Complete genome sequence of Pseudomonas antarctica PAMC 27494.</title>
        <authorList>
            <person name="Lee J."/>
        </authorList>
    </citation>
    <scope>NUCLEOTIDE SEQUENCE [LARGE SCALE GENOMIC DNA]</scope>
    <source>
        <strain evidence="2 3">PAMC 27494</strain>
        <plasmid evidence="3">Plasmid pp27494_2</plasmid>
    </source>
</reference>
<accession>A0A172Z9Z8</accession>
<dbReference type="EMBL" id="CP015602">
    <property type="protein sequence ID" value="ANF89343.1"/>
    <property type="molecule type" value="Genomic_DNA"/>
</dbReference>
<name>A0A172Z9Z8_9PSED</name>
<feature type="compositionally biased region" description="Low complexity" evidence="1">
    <location>
        <begin position="20"/>
        <end position="29"/>
    </location>
</feature>
<dbReference type="PATRIC" id="fig|219572.3.peg.6217"/>